<feature type="region of interest" description="Disordered" evidence="1">
    <location>
        <begin position="282"/>
        <end position="303"/>
    </location>
</feature>
<reference evidence="3" key="3">
    <citation type="submission" date="2025-09" db="UniProtKB">
        <authorList>
            <consortium name="Ensembl"/>
        </authorList>
    </citation>
    <scope>IDENTIFICATION</scope>
</reference>
<sequence length="303" mass="34749">MAYSTQMLLFHIKCFPGLKQPLKTLLGFLVWCMIIFLISLPLMYGTLQVSSNFYVYFAFWLIVKYTVCTSMTSCVWLSFYYHSQIVPARRAISIWVKKNITYIIYTVLFLDRSVFLFDTLVDVAQVAILDTYRNVSEVNSTWMGDATHESYSVYKNYIILVYSSLCLCMMMVCSFSTAHYLPSLSSRRFRSQMRVTITGTIQGLLYLLYELWSQFNLLSYTFYLQFAMDARVTYTFSTLQMCGTTINMAVGQTVFRRKAADVWTALKSFFCVDGTAGNDVKFPVKSSQPTPPPTIETGASTSM</sequence>
<dbReference type="AlphaFoldDB" id="A0A668AP52"/>
<feature type="transmembrane region" description="Helical" evidence="2">
    <location>
        <begin position="53"/>
        <end position="79"/>
    </location>
</feature>
<dbReference type="GeneTree" id="ENSGT00530000065251"/>
<keyword evidence="2" id="KW-0812">Transmembrane</keyword>
<proteinExistence type="predicted"/>
<feature type="transmembrane region" description="Helical" evidence="2">
    <location>
        <begin position="232"/>
        <end position="250"/>
    </location>
</feature>
<feature type="transmembrane region" description="Helical" evidence="2">
    <location>
        <begin position="157"/>
        <end position="181"/>
    </location>
</feature>
<accession>A0A668AP52</accession>
<reference evidence="3" key="1">
    <citation type="submission" date="2019-06" db="EMBL/GenBank/DDBJ databases">
        <authorList>
            <consortium name="Wellcome Sanger Institute Data Sharing"/>
        </authorList>
    </citation>
    <scope>NUCLEOTIDE SEQUENCE [LARGE SCALE GENOMIC DNA]</scope>
</reference>
<keyword evidence="2" id="KW-1133">Transmembrane helix</keyword>
<evidence type="ECO:0000313" key="4">
    <source>
        <dbReference type="Proteomes" id="UP000472263"/>
    </source>
</evidence>
<evidence type="ECO:0000313" key="3">
    <source>
        <dbReference type="Ensembl" id="ENSMMDP00005053078.1"/>
    </source>
</evidence>
<dbReference type="Ensembl" id="ENSMMDT00005054108.1">
    <property type="protein sequence ID" value="ENSMMDP00005053078.1"/>
    <property type="gene ID" value="ENSMMDG00005023885.1"/>
</dbReference>
<name>A0A668AP52_9TELE</name>
<evidence type="ECO:0000256" key="1">
    <source>
        <dbReference type="SAM" id="MobiDB-lite"/>
    </source>
</evidence>
<dbReference type="InParanoid" id="A0A668AP52"/>
<dbReference type="Proteomes" id="UP000472263">
    <property type="component" value="Chromosome 21"/>
</dbReference>
<organism evidence="3 4">
    <name type="scientific">Myripristis murdjan</name>
    <name type="common">pinecone soldierfish</name>
    <dbReference type="NCBI Taxonomy" id="586833"/>
    <lineage>
        <taxon>Eukaryota</taxon>
        <taxon>Metazoa</taxon>
        <taxon>Chordata</taxon>
        <taxon>Craniata</taxon>
        <taxon>Vertebrata</taxon>
        <taxon>Euteleostomi</taxon>
        <taxon>Actinopterygii</taxon>
        <taxon>Neopterygii</taxon>
        <taxon>Teleostei</taxon>
        <taxon>Neoteleostei</taxon>
        <taxon>Acanthomorphata</taxon>
        <taxon>Holocentriformes</taxon>
        <taxon>Holocentridae</taxon>
        <taxon>Myripristis</taxon>
    </lineage>
</organism>
<feature type="transmembrane region" description="Helical" evidence="2">
    <location>
        <begin position="193"/>
        <end position="212"/>
    </location>
</feature>
<reference evidence="3" key="2">
    <citation type="submission" date="2025-08" db="UniProtKB">
        <authorList>
            <consortium name="Ensembl"/>
        </authorList>
    </citation>
    <scope>IDENTIFICATION</scope>
</reference>
<evidence type="ECO:0008006" key="5">
    <source>
        <dbReference type="Google" id="ProtNLM"/>
    </source>
</evidence>
<feature type="transmembrane region" description="Helical" evidence="2">
    <location>
        <begin position="25"/>
        <end position="47"/>
    </location>
</feature>
<evidence type="ECO:0000256" key="2">
    <source>
        <dbReference type="SAM" id="Phobius"/>
    </source>
</evidence>
<keyword evidence="2" id="KW-0472">Membrane</keyword>
<protein>
    <recommendedName>
        <fullName evidence="5">Taste receptor type 2</fullName>
    </recommendedName>
</protein>
<keyword evidence="4" id="KW-1185">Reference proteome</keyword>